<evidence type="ECO:0000259" key="2">
    <source>
        <dbReference type="PROSITE" id="PS50404"/>
    </source>
</evidence>
<dbReference type="PROSITE" id="PS50404">
    <property type="entry name" value="GST_NTER"/>
    <property type="match status" value="1"/>
</dbReference>
<dbReference type="Pfam" id="PF00043">
    <property type="entry name" value="GST_C"/>
    <property type="match status" value="1"/>
</dbReference>
<evidence type="ECO:0000256" key="1">
    <source>
        <dbReference type="RuleBase" id="RU003494"/>
    </source>
</evidence>
<accession>A0A290XHW6</accession>
<dbReference type="OrthoDB" id="8772754at2"/>
<name>A0A290XHW6_9GAMM</name>
<dbReference type="CDD" id="cd03057">
    <property type="entry name" value="GST_N_Beta"/>
    <property type="match status" value="1"/>
</dbReference>
<dbReference type="Gene3D" id="3.40.30.10">
    <property type="entry name" value="Glutaredoxin"/>
    <property type="match status" value="1"/>
</dbReference>
<evidence type="ECO:0000313" key="5">
    <source>
        <dbReference type="Proteomes" id="UP000218968"/>
    </source>
</evidence>
<reference evidence="5" key="1">
    <citation type="submission" date="2017-09" db="EMBL/GenBank/DDBJ databases">
        <title>Luteimonas liuhanmingii sp.nov., isolated from the intestinal contents of Tibetan Plateau Pika in Yushu, Qinghai Province, China.</title>
        <authorList>
            <person name="Gui Z."/>
        </authorList>
    </citation>
    <scope>NUCLEOTIDE SEQUENCE [LARGE SCALE GENOMIC DNA]</scope>
    <source>
        <strain evidence="5">100111</strain>
    </source>
</reference>
<sequence>MPTLYTKPGACSLADHIVLRWIGAPFELRVLDATQMKEPAFLALNPAGAVPVLVEGDWVLTQNAAILNYLADSHPEAKLGGDGSPRGRAEVNRWLALLNADLHPAFHPLFGSTKYLQDADAVDRTRKHAMQKIRSHYERLDAQLAGRDYLAGTRSIADPYLFVTLQWAKRLKLDLGGLDNLHAFDARMLADEGVRAAMTAEGLI</sequence>
<dbReference type="InterPro" id="IPR036249">
    <property type="entry name" value="Thioredoxin-like_sf"/>
</dbReference>
<dbReference type="Proteomes" id="UP000218968">
    <property type="component" value="Chromosome"/>
</dbReference>
<dbReference type="InterPro" id="IPR004045">
    <property type="entry name" value="Glutathione_S-Trfase_N"/>
</dbReference>
<dbReference type="SUPFAM" id="SSF47616">
    <property type="entry name" value="GST C-terminal domain-like"/>
    <property type="match status" value="1"/>
</dbReference>
<proteinExistence type="inferred from homology"/>
<evidence type="ECO:0000313" key="4">
    <source>
        <dbReference type="EMBL" id="ATD68735.1"/>
    </source>
</evidence>
<dbReference type="PROSITE" id="PS50405">
    <property type="entry name" value="GST_CTER"/>
    <property type="match status" value="1"/>
</dbReference>
<dbReference type="InterPro" id="IPR040079">
    <property type="entry name" value="Glutathione_S-Trfase"/>
</dbReference>
<dbReference type="InterPro" id="IPR004046">
    <property type="entry name" value="GST_C"/>
</dbReference>
<gene>
    <name evidence="4" type="ORF">CNR27_06405</name>
</gene>
<dbReference type="EMBL" id="CP023406">
    <property type="protein sequence ID" value="ATD68735.1"/>
    <property type="molecule type" value="Genomic_DNA"/>
</dbReference>
<dbReference type="SFLD" id="SFLDS00019">
    <property type="entry name" value="Glutathione_Transferase_(cytos"/>
    <property type="match status" value="1"/>
</dbReference>
<dbReference type="SFLD" id="SFLDG01150">
    <property type="entry name" value="Main.1:_Beta-like"/>
    <property type="match status" value="1"/>
</dbReference>
<dbReference type="PANTHER" id="PTHR44051:SF8">
    <property type="entry name" value="GLUTATHIONE S-TRANSFERASE GSTA"/>
    <property type="match status" value="1"/>
</dbReference>
<keyword evidence="4" id="KW-0808">Transferase</keyword>
<organism evidence="4 5">
    <name type="scientific">Luteimonas chenhongjianii</name>
    <dbReference type="NCBI Taxonomy" id="2006110"/>
    <lineage>
        <taxon>Bacteria</taxon>
        <taxon>Pseudomonadati</taxon>
        <taxon>Pseudomonadota</taxon>
        <taxon>Gammaproteobacteria</taxon>
        <taxon>Lysobacterales</taxon>
        <taxon>Lysobacteraceae</taxon>
        <taxon>Luteimonas</taxon>
    </lineage>
</organism>
<dbReference type="InterPro" id="IPR010987">
    <property type="entry name" value="Glutathione-S-Trfase_C-like"/>
</dbReference>
<dbReference type="Gene3D" id="1.20.1050.10">
    <property type="match status" value="1"/>
</dbReference>
<dbReference type="SFLD" id="SFLDG00358">
    <property type="entry name" value="Main_(cytGST)"/>
    <property type="match status" value="1"/>
</dbReference>
<protein>
    <submittedName>
        <fullName evidence="4">Glutathione S-transferase</fullName>
    </submittedName>
</protein>
<dbReference type="GO" id="GO:0016740">
    <property type="term" value="F:transferase activity"/>
    <property type="evidence" value="ECO:0007669"/>
    <property type="project" value="UniProtKB-KW"/>
</dbReference>
<keyword evidence="5" id="KW-1185">Reference proteome</keyword>
<dbReference type="KEGG" id="lum:CNR27_06405"/>
<dbReference type="Pfam" id="PF02798">
    <property type="entry name" value="GST_N"/>
    <property type="match status" value="1"/>
</dbReference>
<evidence type="ECO:0000259" key="3">
    <source>
        <dbReference type="PROSITE" id="PS50405"/>
    </source>
</evidence>
<dbReference type="CDD" id="cd03188">
    <property type="entry name" value="GST_C_Beta"/>
    <property type="match status" value="1"/>
</dbReference>
<dbReference type="SUPFAM" id="SSF52833">
    <property type="entry name" value="Thioredoxin-like"/>
    <property type="match status" value="1"/>
</dbReference>
<comment type="similarity">
    <text evidence="1">Belongs to the GST superfamily.</text>
</comment>
<feature type="domain" description="GST C-terminal" evidence="3">
    <location>
        <begin position="84"/>
        <end position="204"/>
    </location>
</feature>
<dbReference type="PANTHER" id="PTHR44051">
    <property type="entry name" value="GLUTATHIONE S-TRANSFERASE-RELATED"/>
    <property type="match status" value="1"/>
</dbReference>
<feature type="domain" description="GST N-terminal" evidence="2">
    <location>
        <begin position="1"/>
        <end position="78"/>
    </location>
</feature>
<dbReference type="AlphaFoldDB" id="A0A290XHW6"/>
<dbReference type="InterPro" id="IPR036282">
    <property type="entry name" value="Glutathione-S-Trfase_C_sf"/>
</dbReference>